<keyword evidence="2" id="KW-0812">Transmembrane</keyword>
<feature type="coiled-coil region" evidence="1">
    <location>
        <begin position="1106"/>
        <end position="1152"/>
    </location>
</feature>
<keyword evidence="2" id="KW-1133">Transmembrane helix</keyword>
<accession>A0AAQ0J5T4</accession>
<evidence type="ECO:0000256" key="1">
    <source>
        <dbReference type="SAM" id="Coils"/>
    </source>
</evidence>
<dbReference type="RefSeq" id="WP_219664297.1">
    <property type="nucleotide sequence ID" value="NZ_CP063064.1"/>
</dbReference>
<organism evidence="3 4">
    <name type="scientific">Chlamydia suis</name>
    <dbReference type="NCBI Taxonomy" id="83559"/>
    <lineage>
        <taxon>Bacteria</taxon>
        <taxon>Pseudomonadati</taxon>
        <taxon>Chlamydiota</taxon>
        <taxon>Chlamydiia</taxon>
        <taxon>Chlamydiales</taxon>
        <taxon>Chlamydiaceae</taxon>
        <taxon>Chlamydia/Chlamydophila group</taxon>
        <taxon>Chlamydia</taxon>
    </lineage>
</organism>
<evidence type="ECO:0000256" key="2">
    <source>
        <dbReference type="SAM" id="Phobius"/>
    </source>
</evidence>
<feature type="transmembrane region" description="Helical" evidence="2">
    <location>
        <begin position="80"/>
        <end position="99"/>
    </location>
</feature>
<evidence type="ECO:0000313" key="3">
    <source>
        <dbReference type="EMBL" id="QYC74141.1"/>
    </source>
</evidence>
<evidence type="ECO:0000313" key="4">
    <source>
        <dbReference type="Proteomes" id="UP000825134"/>
    </source>
</evidence>
<protein>
    <submittedName>
        <fullName evidence="3">Uncharacterized protein</fullName>
    </submittedName>
</protein>
<reference evidence="3" key="1">
    <citation type="journal article" date="2021" name="Front. Microbiol.">
        <title>Generation of Tetracycline and Rifamycin Resistant Chlamydia Suis Recombinants.</title>
        <authorList>
            <person name="Marti H."/>
            <person name="Bommana S."/>
            <person name="Read T.D."/>
            <person name="Pesch T."/>
            <person name="Prahauser B."/>
            <person name="Dean D."/>
            <person name="Borel N."/>
        </authorList>
    </citation>
    <scope>NUCLEOTIDE SEQUENCE</scope>
    <source>
        <strain evidence="3">208.1</strain>
    </source>
</reference>
<feature type="transmembrane region" description="Helical" evidence="2">
    <location>
        <begin position="881"/>
        <end position="904"/>
    </location>
</feature>
<feature type="coiled-coil region" evidence="1">
    <location>
        <begin position="1383"/>
        <end position="1449"/>
    </location>
</feature>
<keyword evidence="2" id="KW-0472">Membrane</keyword>
<proteinExistence type="predicted"/>
<feature type="transmembrane region" description="Helical" evidence="2">
    <location>
        <begin position="853"/>
        <end position="875"/>
    </location>
</feature>
<keyword evidence="1" id="KW-0175">Coiled coil</keyword>
<gene>
    <name evidence="3" type="ORF">INQ84_03390</name>
</gene>
<sequence>MTNPAASLPSSSDLSLKDRLSVSSQLCTQAGQGDAQPLSPEARSLNSNFSTRRDLIDAVEKAISSAKGNELKKLKVYETALKILTVIGSAILFAVPLCMLLGVPLWIPIVVCIGAGIVFTVAKGCLRKRCQQIRQEYRALQLYYQYLLSNKDSIDGTLLSRFDVRLRRPEDKLYGVDFEKRAANHPIAADKNYDFAGLAHQRYQVDASVGISSVQDAFWRSAAQQVKSVKDEIISGEKTSADLPLISEQALQIVGVDLSGAARRESILDLAQSLLSMLAWGAQVGKDAQQSVQQYQMRFLGSPLLATWCGAGLSSAAQDFIVKGKDVLDVASENYKKLRFAIERVQLVPVLDKVRNWKNKIEALLKQKSAGAEDLRKLYREIESDMHAICLEDGVSSSLQKQVRLVTRKYLHGDLEEILSKKNADLQEKDLARMQRSVCECANFVASLLENRMEVANETPIKEVEEKSYQELISTILQIGSSSGGVTPLVDNIHRAIRKGSELRGELSQAMKLHPERCFQGLQASVEKLQAFISDSKWGASAVHLSPQETLEQKRQFLAELTEIQARLADWRTRYGVFKTTKLNRIILADSIKGIEDFLRAHKTITESCSLELAIEELKSCENALKADVGNIEKTLDPAEIESAKEEFKSLLLDLAGIQELVNQISRPVYEEGMSGKRLLFDTLFSHPKTLQKKAKEKGAFLEALTKKDRLTGADSASSEQEGTLELISSGYDYLSSLLGKINTIEALLEESRGKEASSQNMQQLVSLTDELALELSSFRQDSMDSLVHRLEGLSALGSPVESVDLSTSPVAEKIANSSHQRIHKVTQTKISRTLKGFTNLIKELRSSLRNAMLTKAVVAAILSIAFSCLAIALFSVQFTWIPIVFCVVALVLEAVPSALSIWIDRKNWKSEVASLAKELAEDNRKLPYPEIDVKNVKKLQKLRDVYGLDGAAELRVAEAALLGAEKLPEELKQDTLQSTIKALKADAQVLNKKFKSLPEQYQSQGTEKTVISAKLGDSGTSEIEKEIAAIEAKQEEYHAACFQFEAISSRFWAERNKTKFLESLLAQKRKDVAKLCAQEERYSQIVNRLEVLVARKNMLVQRASKEELSTKMSELLSLNNRLMQAHANRNLDEDNSLHRQLQDQFNKLAEEGSLQAVKALLELNMCLGNAGRALYHVEQKQVSSSEKIFNQNQQQFLQYSENLFASYDKADRTPLLRFILGPGWNVIREACAELKSLSKRWRKERASLSSEDYEKVCRALDRFLKARKEIRPELSLPFGDDKHEADVRLQHQIRKNLQIKTQVTIGYQESCRNTLLLLEDWIQKTRQESEDCRKVETAIQEFCQKEDPGKESSDALEALFSSLHEEISKIPVDVLRVILRSLSSKVLRIMDQRLELEKLEEKFVKADAVIKAKEAEFEQNGETWHNQYQLLNTQIEKLESRKRKLLEEKDL</sequence>
<dbReference type="EMBL" id="CP063185">
    <property type="protein sequence ID" value="QYC74141.1"/>
    <property type="molecule type" value="Genomic_DNA"/>
</dbReference>
<feature type="transmembrane region" description="Helical" evidence="2">
    <location>
        <begin position="105"/>
        <end position="126"/>
    </location>
</feature>
<name>A0AAQ0J5T4_9CHLA</name>
<dbReference type="Proteomes" id="UP000825134">
    <property type="component" value="Chromosome"/>
</dbReference>